<dbReference type="SUPFAM" id="SSF57850">
    <property type="entry name" value="RING/U-box"/>
    <property type="match status" value="1"/>
</dbReference>
<evidence type="ECO:0000259" key="5">
    <source>
        <dbReference type="PROSITE" id="PS50089"/>
    </source>
</evidence>
<proteinExistence type="predicted"/>
<protein>
    <submittedName>
        <fullName evidence="7">RING-type domain-containing protein</fullName>
    </submittedName>
</protein>
<evidence type="ECO:0000256" key="1">
    <source>
        <dbReference type="ARBA" id="ARBA00022723"/>
    </source>
</evidence>
<dbReference type="PANTHER" id="PTHR45931:SF3">
    <property type="entry name" value="RING ZINC FINGER-CONTAINING PROTEIN"/>
    <property type="match status" value="1"/>
</dbReference>
<keyword evidence="1" id="KW-0479">Metal-binding</keyword>
<dbReference type="AlphaFoldDB" id="A0A914CDS4"/>
<keyword evidence="6" id="KW-1185">Reference proteome</keyword>
<dbReference type="GO" id="GO:0008270">
    <property type="term" value="F:zinc ion binding"/>
    <property type="evidence" value="ECO:0007669"/>
    <property type="project" value="UniProtKB-KW"/>
</dbReference>
<evidence type="ECO:0000256" key="4">
    <source>
        <dbReference type="PROSITE-ProRule" id="PRU00175"/>
    </source>
</evidence>
<dbReference type="Proteomes" id="UP000887540">
    <property type="component" value="Unplaced"/>
</dbReference>
<evidence type="ECO:0000256" key="2">
    <source>
        <dbReference type="ARBA" id="ARBA00022771"/>
    </source>
</evidence>
<dbReference type="PANTHER" id="PTHR45931">
    <property type="entry name" value="SI:CH211-59O9.10"/>
    <property type="match status" value="1"/>
</dbReference>
<dbReference type="GO" id="GO:0005634">
    <property type="term" value="C:nucleus"/>
    <property type="evidence" value="ECO:0007669"/>
    <property type="project" value="TreeGrafter"/>
</dbReference>
<evidence type="ECO:0000313" key="7">
    <source>
        <dbReference type="WBParaSite" id="ACRNAN_Path_948.g3641.t1"/>
    </source>
</evidence>
<dbReference type="InterPro" id="IPR011016">
    <property type="entry name" value="Znf_RING-CH"/>
</dbReference>
<dbReference type="InterPro" id="IPR001841">
    <property type="entry name" value="Znf_RING"/>
</dbReference>
<dbReference type="InterPro" id="IPR013083">
    <property type="entry name" value="Znf_RING/FYVE/PHD"/>
</dbReference>
<keyword evidence="3" id="KW-0862">Zinc</keyword>
<name>A0A914CDS4_9BILA</name>
<reference evidence="7" key="1">
    <citation type="submission" date="2022-11" db="UniProtKB">
        <authorList>
            <consortium name="WormBaseParasite"/>
        </authorList>
    </citation>
    <scope>IDENTIFICATION</scope>
</reference>
<dbReference type="WBParaSite" id="ACRNAN_Path_948.g3641.t1">
    <property type="protein sequence ID" value="ACRNAN_Path_948.g3641.t1"/>
    <property type="gene ID" value="ACRNAN_Path_948.g3641"/>
</dbReference>
<evidence type="ECO:0000256" key="3">
    <source>
        <dbReference type="ARBA" id="ARBA00022833"/>
    </source>
</evidence>
<dbReference type="GO" id="GO:0061630">
    <property type="term" value="F:ubiquitin protein ligase activity"/>
    <property type="evidence" value="ECO:0007669"/>
    <property type="project" value="TreeGrafter"/>
</dbReference>
<dbReference type="SMART" id="SM00184">
    <property type="entry name" value="RING"/>
    <property type="match status" value="1"/>
</dbReference>
<feature type="domain" description="RING-type" evidence="5">
    <location>
        <begin position="29"/>
        <end position="73"/>
    </location>
</feature>
<accession>A0A914CDS4</accession>
<dbReference type="SMART" id="SM00744">
    <property type="entry name" value="RINGv"/>
    <property type="match status" value="1"/>
</dbReference>
<keyword evidence="2 4" id="KW-0863">Zinc-finger</keyword>
<dbReference type="Gene3D" id="3.30.40.10">
    <property type="entry name" value="Zinc/RING finger domain, C3HC4 (zinc finger)"/>
    <property type="match status" value="1"/>
</dbReference>
<dbReference type="Pfam" id="PF13639">
    <property type="entry name" value="zf-RING_2"/>
    <property type="match status" value="1"/>
</dbReference>
<evidence type="ECO:0000313" key="6">
    <source>
        <dbReference type="Proteomes" id="UP000887540"/>
    </source>
</evidence>
<dbReference type="InterPro" id="IPR051834">
    <property type="entry name" value="RING_finger_E3_ligase"/>
</dbReference>
<dbReference type="PROSITE" id="PS50089">
    <property type="entry name" value="ZF_RING_2"/>
    <property type="match status" value="1"/>
</dbReference>
<sequence length="113" mass="13203">MSIPQPASETFINSLMPLPYRQQYENDSCRICMANFDEEPRNLIRVPCNGYHIFHEDCIKSWLRNSGTCPICRSRFSDDLITTNTGGLEAVWHEENDGEHLPYRRLRPPGYRL</sequence>
<organism evidence="6 7">
    <name type="scientific">Acrobeloides nanus</name>
    <dbReference type="NCBI Taxonomy" id="290746"/>
    <lineage>
        <taxon>Eukaryota</taxon>
        <taxon>Metazoa</taxon>
        <taxon>Ecdysozoa</taxon>
        <taxon>Nematoda</taxon>
        <taxon>Chromadorea</taxon>
        <taxon>Rhabditida</taxon>
        <taxon>Tylenchina</taxon>
        <taxon>Cephalobomorpha</taxon>
        <taxon>Cephaloboidea</taxon>
        <taxon>Cephalobidae</taxon>
        <taxon>Acrobeloides</taxon>
    </lineage>
</organism>
<dbReference type="GO" id="GO:0006511">
    <property type="term" value="P:ubiquitin-dependent protein catabolic process"/>
    <property type="evidence" value="ECO:0007669"/>
    <property type="project" value="TreeGrafter"/>
</dbReference>